<evidence type="ECO:0000256" key="2">
    <source>
        <dbReference type="ARBA" id="ARBA00022448"/>
    </source>
</evidence>
<dbReference type="InterPro" id="IPR027417">
    <property type="entry name" value="P-loop_NTPase"/>
</dbReference>
<accession>A0A9W6CPA0</accession>
<dbReference type="GO" id="GO:0016887">
    <property type="term" value="F:ATP hydrolysis activity"/>
    <property type="evidence" value="ECO:0007669"/>
    <property type="project" value="InterPro"/>
</dbReference>
<dbReference type="Pfam" id="PF00005">
    <property type="entry name" value="ABC_tran"/>
    <property type="match status" value="1"/>
</dbReference>
<comment type="caution">
    <text evidence="6">The sequence shown here is derived from an EMBL/GenBank/DDBJ whole genome shotgun (WGS) entry which is preliminary data.</text>
</comment>
<evidence type="ECO:0000256" key="1">
    <source>
        <dbReference type="ARBA" id="ARBA00005417"/>
    </source>
</evidence>
<sequence length="271" mass="29815">MAKAPGIAIEDLSVVFKTKTGVTTALDKVSFDIAPGSFLSVVGPSGCGKTTLLKILSGVLQPSGGRVLFDGEPLARTKVQGQVGYVFQRALLLPWRSALDNVMLTLEVARRGMSRSEREAEARHWLKVAGLAGFEHRFPHELSGGMQQRVSICRALAFRPRILLMDEPFAALDEITRETLQEELLRIWAQTETTVVFITHSIPEAVLLSEQIVVMSARPGRVLERINVPFARPRTEKIREMPDFAALASRIRGLLRPRDPASAPVPAMAEV</sequence>
<dbReference type="PANTHER" id="PTHR42788">
    <property type="entry name" value="TAURINE IMPORT ATP-BINDING PROTEIN-RELATED"/>
    <property type="match status" value="1"/>
</dbReference>
<evidence type="ECO:0000256" key="4">
    <source>
        <dbReference type="ARBA" id="ARBA00022840"/>
    </source>
</evidence>
<dbReference type="SMART" id="SM00382">
    <property type="entry name" value="AAA"/>
    <property type="match status" value="1"/>
</dbReference>
<dbReference type="PROSITE" id="PS00211">
    <property type="entry name" value="ABC_TRANSPORTER_1"/>
    <property type="match status" value="1"/>
</dbReference>
<evidence type="ECO:0000259" key="5">
    <source>
        <dbReference type="PROSITE" id="PS50893"/>
    </source>
</evidence>
<feature type="domain" description="ABC transporter" evidence="5">
    <location>
        <begin position="7"/>
        <end position="242"/>
    </location>
</feature>
<dbReference type="AlphaFoldDB" id="A0A9W6CPA0"/>
<dbReference type="CDD" id="cd03293">
    <property type="entry name" value="ABC_NrtD_SsuB_transporters"/>
    <property type="match status" value="1"/>
</dbReference>
<proteinExistence type="inferred from homology"/>
<dbReference type="PANTHER" id="PTHR42788:SF13">
    <property type="entry name" value="ALIPHATIC SULFONATES IMPORT ATP-BINDING PROTEIN SSUB"/>
    <property type="match status" value="1"/>
</dbReference>
<dbReference type="GO" id="GO:0005524">
    <property type="term" value="F:ATP binding"/>
    <property type="evidence" value="ECO:0007669"/>
    <property type="project" value="UniProtKB-KW"/>
</dbReference>
<dbReference type="Proteomes" id="UP001144397">
    <property type="component" value="Unassembled WGS sequence"/>
</dbReference>
<dbReference type="InterPro" id="IPR003439">
    <property type="entry name" value="ABC_transporter-like_ATP-bd"/>
</dbReference>
<keyword evidence="4 6" id="KW-0067">ATP-binding</keyword>
<evidence type="ECO:0000313" key="6">
    <source>
        <dbReference type="EMBL" id="GLI23607.1"/>
    </source>
</evidence>
<name>A0A9W6CPA0_XANFL</name>
<comment type="similarity">
    <text evidence="1">Belongs to the ABC transporter superfamily.</text>
</comment>
<protein>
    <submittedName>
        <fullName evidence="6">ABC transporter ATP-binding protein</fullName>
    </submittedName>
</protein>
<evidence type="ECO:0000256" key="3">
    <source>
        <dbReference type="ARBA" id="ARBA00022741"/>
    </source>
</evidence>
<evidence type="ECO:0000313" key="7">
    <source>
        <dbReference type="Proteomes" id="UP001144397"/>
    </source>
</evidence>
<dbReference type="Gene3D" id="3.40.50.300">
    <property type="entry name" value="P-loop containing nucleotide triphosphate hydrolases"/>
    <property type="match status" value="1"/>
</dbReference>
<reference evidence="6" key="1">
    <citation type="submission" date="2022-12" db="EMBL/GenBank/DDBJ databases">
        <title>Reference genome sequencing for broad-spectrum identification of bacterial and archaeal isolates by mass spectrometry.</title>
        <authorList>
            <person name="Sekiguchi Y."/>
            <person name="Tourlousse D.M."/>
        </authorList>
    </citation>
    <scope>NUCLEOTIDE SEQUENCE</scope>
    <source>
        <strain evidence="6">301</strain>
    </source>
</reference>
<dbReference type="SUPFAM" id="SSF52540">
    <property type="entry name" value="P-loop containing nucleoside triphosphate hydrolases"/>
    <property type="match status" value="1"/>
</dbReference>
<dbReference type="EMBL" id="BSDO01000005">
    <property type="protein sequence ID" value="GLI23607.1"/>
    <property type="molecule type" value="Genomic_DNA"/>
</dbReference>
<dbReference type="InterPro" id="IPR017871">
    <property type="entry name" value="ABC_transporter-like_CS"/>
</dbReference>
<organism evidence="6 7">
    <name type="scientific">Xanthobacter flavus</name>
    <dbReference type="NCBI Taxonomy" id="281"/>
    <lineage>
        <taxon>Bacteria</taxon>
        <taxon>Pseudomonadati</taxon>
        <taxon>Pseudomonadota</taxon>
        <taxon>Alphaproteobacteria</taxon>
        <taxon>Hyphomicrobiales</taxon>
        <taxon>Xanthobacteraceae</taxon>
        <taxon>Xanthobacter</taxon>
    </lineage>
</organism>
<keyword evidence="3" id="KW-0547">Nucleotide-binding</keyword>
<gene>
    <name evidence="6" type="ORF">XFLAVUS301_32810</name>
</gene>
<keyword evidence="2" id="KW-0813">Transport</keyword>
<dbReference type="InterPro" id="IPR050166">
    <property type="entry name" value="ABC_transporter_ATP-bind"/>
</dbReference>
<dbReference type="InterPro" id="IPR003593">
    <property type="entry name" value="AAA+_ATPase"/>
</dbReference>
<dbReference type="PROSITE" id="PS50893">
    <property type="entry name" value="ABC_TRANSPORTER_2"/>
    <property type="match status" value="1"/>
</dbReference>